<dbReference type="Pfam" id="PF25378">
    <property type="entry name" value="PUA_NSUN2"/>
    <property type="match status" value="1"/>
</dbReference>
<keyword evidence="10" id="KW-0539">Nucleus</keyword>
<dbReference type="GO" id="GO:0005737">
    <property type="term" value="C:cytoplasm"/>
    <property type="evidence" value="ECO:0007669"/>
    <property type="project" value="TreeGrafter"/>
</dbReference>
<dbReference type="OrthoDB" id="6093671at2759"/>
<accession>A0A9N9QNA0</accession>
<evidence type="ECO:0000256" key="7">
    <source>
        <dbReference type="ARBA" id="ARBA00022691"/>
    </source>
</evidence>
<dbReference type="PROSITE" id="PS01153">
    <property type="entry name" value="NOL1_NOP2_SUN"/>
    <property type="match status" value="1"/>
</dbReference>
<dbReference type="PANTHER" id="PTHR22808">
    <property type="entry name" value="NCL1 YEAST -RELATED NOL1/NOP2/FMU SUN DOMAIN-CONTAINING"/>
    <property type="match status" value="1"/>
</dbReference>
<feature type="region of interest" description="Disordered" evidence="12">
    <location>
        <begin position="35"/>
        <end position="60"/>
    </location>
</feature>
<evidence type="ECO:0000256" key="4">
    <source>
        <dbReference type="ARBA" id="ARBA00022555"/>
    </source>
</evidence>
<dbReference type="PRINTS" id="PR02011">
    <property type="entry name" value="RCMTNCL1"/>
</dbReference>
<feature type="binding site" evidence="11">
    <location>
        <position position="264"/>
    </location>
    <ligand>
        <name>S-adenosyl-L-methionine</name>
        <dbReference type="ChEBI" id="CHEBI:59789"/>
    </ligand>
</feature>
<dbReference type="PRINTS" id="PR02008">
    <property type="entry name" value="RCMTFAMILY"/>
</dbReference>
<dbReference type="Pfam" id="PF01189">
    <property type="entry name" value="Methyltr_RsmB-F"/>
    <property type="match status" value="1"/>
</dbReference>
<feature type="binding site" evidence="11">
    <location>
        <begin position="206"/>
        <end position="212"/>
    </location>
    <ligand>
        <name>S-adenosyl-L-methionine</name>
        <dbReference type="ChEBI" id="CHEBI:59789"/>
    </ligand>
</feature>
<dbReference type="Proteomes" id="UP001152799">
    <property type="component" value="Chromosome 3"/>
</dbReference>
<dbReference type="EMBL" id="OU892279">
    <property type="protein sequence ID" value="CAG9766447.1"/>
    <property type="molecule type" value="Genomic_DNA"/>
</dbReference>
<evidence type="ECO:0000256" key="5">
    <source>
        <dbReference type="ARBA" id="ARBA00022603"/>
    </source>
</evidence>
<dbReference type="GO" id="GO:0016428">
    <property type="term" value="F:tRNA (cytidine-5-)-methyltransferase activity"/>
    <property type="evidence" value="ECO:0007669"/>
    <property type="project" value="InterPro"/>
</dbReference>
<dbReference type="GO" id="GO:0005634">
    <property type="term" value="C:nucleus"/>
    <property type="evidence" value="ECO:0007669"/>
    <property type="project" value="UniProtKB-SubCell"/>
</dbReference>
<keyword evidence="6 11" id="KW-0808">Transferase</keyword>
<sequence length="727" mass="83620">MIKLNGSFSIIRSVEHRIKLLVNIMGRRKAGFRKNHFFSHQRRNKDNGNAAPQEKEDRRPYNDIIRENEKFIQYYKTQNVCKPEEFDEFITALKSDLTSTFRITGSKGVAKKMLALVEGELIKECVQQEGDEKPPNMYPLPWYPNKLAWQLDITRKDIRRLESYYKLHNFLISETEHGTISRQETVSMIPPLVLDIQPHHKILDMCAAPGSKTAQLLEMLHQNEEVSIPSGYVIANDVDNKRCYMLVHQAKRLNSPCVAVINHDSAMLPNMYETLPDGSKQQIQFDRILCDVPCSGDGTLRKNPDIWMKWTPANALNLHGIQYRILRRAAELLTVGGRIVYSTCSINPVENEAVIHRMLLEANGALELVDVSNSLPGLKYSPGMEHWLVSSRNLEFYETIEEVDEKWNTTIRPQMFPPKEADKGKYHLNKCIRILPHQQNTGAFFVAVLKKVAPLTKKEKKNDAVMETDVVEEEVNDGSKKRDFDERLPQNQRKRRRKDVYREDPYVFFKDDEPVWTDIKNFYEISGDFDPQNLLTRCQEGKKKNIYLTSGAIRDLVVTNQDTIKFINTGVKAFVRCDNKNMKCAFRIANDGLESIYPYIGDCRKMTISNEDLKVLLANNDPKNAPAIVSLSQDIQDQVENLSPGSCVLIYSEKLKDNDQEIPMRIFISGWRGTNSLRCYTTQHSTVHLLRLLGGDISKYEISKFKKPDDEKPDEPATANVVEEEEK</sequence>
<dbReference type="InterPro" id="IPR049560">
    <property type="entry name" value="MeTrfase_RsmB-F_NOP2_cat"/>
</dbReference>
<dbReference type="GO" id="GO:0030488">
    <property type="term" value="P:tRNA methylation"/>
    <property type="evidence" value="ECO:0007669"/>
    <property type="project" value="TreeGrafter"/>
</dbReference>
<feature type="region of interest" description="Disordered" evidence="12">
    <location>
        <begin position="476"/>
        <end position="496"/>
    </location>
</feature>
<feature type="binding site" evidence="11">
    <location>
        <position position="291"/>
    </location>
    <ligand>
        <name>S-adenosyl-L-methionine</name>
        <dbReference type="ChEBI" id="CHEBI:59789"/>
    </ligand>
</feature>
<organism evidence="14 15">
    <name type="scientific">Ceutorhynchus assimilis</name>
    <name type="common">cabbage seed weevil</name>
    <dbReference type="NCBI Taxonomy" id="467358"/>
    <lineage>
        <taxon>Eukaryota</taxon>
        <taxon>Metazoa</taxon>
        <taxon>Ecdysozoa</taxon>
        <taxon>Arthropoda</taxon>
        <taxon>Hexapoda</taxon>
        <taxon>Insecta</taxon>
        <taxon>Pterygota</taxon>
        <taxon>Neoptera</taxon>
        <taxon>Endopterygota</taxon>
        <taxon>Coleoptera</taxon>
        <taxon>Polyphaga</taxon>
        <taxon>Cucujiformia</taxon>
        <taxon>Curculionidae</taxon>
        <taxon>Ceutorhynchinae</taxon>
        <taxon>Ceutorhynchus</taxon>
    </lineage>
</organism>
<evidence type="ECO:0000256" key="6">
    <source>
        <dbReference type="ARBA" id="ARBA00022679"/>
    </source>
</evidence>
<keyword evidence="4" id="KW-0820">tRNA-binding</keyword>
<evidence type="ECO:0000256" key="10">
    <source>
        <dbReference type="ARBA" id="ARBA00023242"/>
    </source>
</evidence>
<comment type="subcellular location">
    <subcellularLocation>
        <location evidence="1">Nucleus</location>
    </subcellularLocation>
</comment>
<evidence type="ECO:0000256" key="12">
    <source>
        <dbReference type="SAM" id="MobiDB-lite"/>
    </source>
</evidence>
<evidence type="ECO:0000256" key="11">
    <source>
        <dbReference type="PROSITE-ProRule" id="PRU01023"/>
    </source>
</evidence>
<dbReference type="InterPro" id="IPR023270">
    <property type="entry name" value="RCMT_NCL1"/>
</dbReference>
<keyword evidence="7 11" id="KW-0949">S-adenosyl-L-methionine</keyword>
<evidence type="ECO:0000259" key="13">
    <source>
        <dbReference type="PROSITE" id="PS51686"/>
    </source>
</evidence>
<dbReference type="CDD" id="cd02440">
    <property type="entry name" value="AdoMet_MTases"/>
    <property type="match status" value="1"/>
</dbReference>
<evidence type="ECO:0000256" key="9">
    <source>
        <dbReference type="ARBA" id="ARBA00022884"/>
    </source>
</evidence>
<comment type="similarity">
    <text evidence="2 11">Belongs to the class I-like SAM-binding methyltransferase superfamily. RsmB/NOP family.</text>
</comment>
<gene>
    <name evidence="14" type="ORF">CEUTPL_LOCUS7031</name>
</gene>
<dbReference type="SUPFAM" id="SSF53335">
    <property type="entry name" value="S-adenosyl-L-methionine-dependent methyltransferases"/>
    <property type="match status" value="1"/>
</dbReference>
<reference evidence="14" key="1">
    <citation type="submission" date="2022-01" db="EMBL/GenBank/DDBJ databases">
        <authorList>
            <person name="King R."/>
        </authorList>
    </citation>
    <scope>NUCLEOTIDE SEQUENCE</scope>
</reference>
<feature type="active site" description="Nucleophile" evidence="11">
    <location>
        <position position="344"/>
    </location>
</feature>
<feature type="domain" description="SAM-dependent MTase RsmB/NOP-type" evidence="13">
    <location>
        <begin position="89"/>
        <end position="452"/>
    </location>
</feature>
<feature type="region of interest" description="Disordered" evidence="12">
    <location>
        <begin position="705"/>
        <end position="727"/>
    </location>
</feature>
<evidence type="ECO:0000313" key="14">
    <source>
        <dbReference type="EMBL" id="CAG9766447.1"/>
    </source>
</evidence>
<dbReference type="GO" id="GO:0000049">
    <property type="term" value="F:tRNA binding"/>
    <property type="evidence" value="ECO:0007669"/>
    <property type="project" value="UniProtKB-KW"/>
</dbReference>
<dbReference type="Pfam" id="PF25376">
    <property type="entry name" value="Pre-PUA_NSUN2"/>
    <property type="match status" value="1"/>
</dbReference>
<protein>
    <recommendedName>
        <fullName evidence="3">tRNA (cytosine(34)-C(5))-methyltransferase</fullName>
        <ecNumber evidence="3">2.1.1.203</ecNumber>
    </recommendedName>
</protein>
<feature type="compositionally biased region" description="Basic and acidic residues" evidence="12">
    <location>
        <begin position="477"/>
        <end position="488"/>
    </location>
</feature>
<keyword evidence="5 11" id="KW-0489">Methyltransferase</keyword>
<dbReference type="InterPro" id="IPR029063">
    <property type="entry name" value="SAM-dependent_MTases_sf"/>
</dbReference>
<dbReference type="InterPro" id="IPR023267">
    <property type="entry name" value="RCMT"/>
</dbReference>
<dbReference type="Gene3D" id="3.40.50.150">
    <property type="entry name" value="Vaccinia Virus protein VP39"/>
    <property type="match status" value="1"/>
</dbReference>
<proteinExistence type="inferred from homology"/>
<evidence type="ECO:0000256" key="3">
    <source>
        <dbReference type="ARBA" id="ARBA00012629"/>
    </source>
</evidence>
<keyword evidence="9 11" id="KW-0694">RNA-binding</keyword>
<dbReference type="InterPro" id="IPR001678">
    <property type="entry name" value="MeTrfase_RsmB-F_NOP2_dom"/>
</dbReference>
<dbReference type="PANTHER" id="PTHR22808:SF1">
    <property type="entry name" value="RNA CYTOSINE-C(5)-METHYLTRANSFERASE NSUN2-RELATED"/>
    <property type="match status" value="1"/>
</dbReference>
<dbReference type="InterPro" id="IPR057285">
    <property type="entry name" value="Pre-PUA_NSUN2"/>
</dbReference>
<dbReference type="InterPro" id="IPR018314">
    <property type="entry name" value="RsmB/NOL1/NOP2-like_CS"/>
</dbReference>
<keyword evidence="8" id="KW-0819">tRNA processing</keyword>
<evidence type="ECO:0000313" key="15">
    <source>
        <dbReference type="Proteomes" id="UP001152799"/>
    </source>
</evidence>
<evidence type="ECO:0000256" key="2">
    <source>
        <dbReference type="ARBA" id="ARBA00007494"/>
    </source>
</evidence>
<dbReference type="InterPro" id="IPR057286">
    <property type="entry name" value="PUA_NSUN2"/>
</dbReference>
<evidence type="ECO:0000256" key="8">
    <source>
        <dbReference type="ARBA" id="ARBA00022694"/>
    </source>
</evidence>
<dbReference type="PROSITE" id="PS51686">
    <property type="entry name" value="SAM_MT_RSMB_NOP"/>
    <property type="match status" value="1"/>
</dbReference>
<keyword evidence="15" id="KW-1185">Reference proteome</keyword>
<dbReference type="AlphaFoldDB" id="A0A9N9QNA0"/>
<dbReference type="EC" id="2.1.1.203" evidence="3"/>
<evidence type="ECO:0000256" key="1">
    <source>
        <dbReference type="ARBA" id="ARBA00004123"/>
    </source>
</evidence>
<feature type="binding site" evidence="11">
    <location>
        <position position="237"/>
    </location>
    <ligand>
        <name>S-adenosyl-L-methionine</name>
        <dbReference type="ChEBI" id="CHEBI:59789"/>
    </ligand>
</feature>
<name>A0A9N9QNA0_9CUCU</name>